<dbReference type="Gene3D" id="1.20.1300.10">
    <property type="entry name" value="Fumarate reductase/succinate dehydrogenase, transmembrane subunit"/>
    <property type="match status" value="1"/>
</dbReference>
<dbReference type="NCBIfam" id="TIGR02970">
    <property type="entry name" value="succ_dehyd_cytB"/>
    <property type="match status" value="1"/>
</dbReference>
<dbReference type="InterPro" id="IPR034804">
    <property type="entry name" value="SQR/QFR_C/D"/>
</dbReference>
<keyword evidence="2" id="KW-0349">Heme</keyword>
<evidence type="ECO:0000256" key="6">
    <source>
        <dbReference type="ARBA" id="ARBA00023004"/>
    </source>
</evidence>
<keyword evidence="5" id="KW-1133">Transmembrane helix</keyword>
<keyword evidence="9" id="KW-1185">Reference proteome</keyword>
<accession>A0A8H7DE37</accession>
<dbReference type="GO" id="GO:0016020">
    <property type="term" value="C:membrane"/>
    <property type="evidence" value="ECO:0007669"/>
    <property type="project" value="UniProtKB-SubCell"/>
</dbReference>
<dbReference type="GO" id="GO:0006121">
    <property type="term" value="P:mitochondrial electron transport, succinate to ubiquinone"/>
    <property type="evidence" value="ECO:0007669"/>
    <property type="project" value="TreeGrafter"/>
</dbReference>
<dbReference type="Proteomes" id="UP000623467">
    <property type="component" value="Unassembled WGS sequence"/>
</dbReference>
<dbReference type="CDD" id="cd03499">
    <property type="entry name" value="SQR_TypeC_SdhC"/>
    <property type="match status" value="1"/>
</dbReference>
<proteinExistence type="predicted"/>
<keyword evidence="4" id="KW-0479">Metal-binding</keyword>
<dbReference type="PANTHER" id="PTHR10978">
    <property type="entry name" value="SUCCINATE DEHYDROGENASE CYTOCHROME B560 SUBUNIT"/>
    <property type="match status" value="1"/>
</dbReference>
<comment type="subcellular location">
    <subcellularLocation>
        <location evidence="1">Membrane</location>
        <topology evidence="1">Multi-pass membrane protein</topology>
    </subcellularLocation>
</comment>
<evidence type="ECO:0000256" key="5">
    <source>
        <dbReference type="ARBA" id="ARBA00022989"/>
    </source>
</evidence>
<reference evidence="8" key="1">
    <citation type="submission" date="2020-05" db="EMBL/GenBank/DDBJ databases">
        <title>Mycena genomes resolve the evolution of fungal bioluminescence.</title>
        <authorList>
            <person name="Tsai I.J."/>
        </authorList>
    </citation>
    <scope>NUCLEOTIDE SEQUENCE</scope>
    <source>
        <strain evidence="8">160909Yilan</strain>
    </source>
</reference>
<evidence type="ECO:0000256" key="1">
    <source>
        <dbReference type="ARBA" id="ARBA00004141"/>
    </source>
</evidence>
<dbReference type="EMBL" id="JACAZH010000004">
    <property type="protein sequence ID" value="KAF7371005.1"/>
    <property type="molecule type" value="Genomic_DNA"/>
</dbReference>
<dbReference type="PANTHER" id="PTHR10978:SF5">
    <property type="entry name" value="SUCCINATE DEHYDROGENASE CYTOCHROME B560 SUBUNIT, MITOCHONDRIAL"/>
    <property type="match status" value="1"/>
</dbReference>
<sequence length="192" mass="21190">MSANHILGLIRPLRGSILSKHCNRFTNTAHMHKWRVTNQRRNLIFERNSSSIQIHSLPPSASTDILNKQRLLRPTSPYMTIYKPQLTSVLSISNRAAGNALSILLYGFSLSYLFAPGMFDSTHIVEFASGLPDSVKYACKAILAAPFAFHSLSGVRHLSWDLGKLMTIRGVYQTGYAVLAGTAVSTVALMLL</sequence>
<organism evidence="8 9">
    <name type="scientific">Mycena sanguinolenta</name>
    <dbReference type="NCBI Taxonomy" id="230812"/>
    <lineage>
        <taxon>Eukaryota</taxon>
        <taxon>Fungi</taxon>
        <taxon>Dikarya</taxon>
        <taxon>Basidiomycota</taxon>
        <taxon>Agaricomycotina</taxon>
        <taxon>Agaricomycetes</taxon>
        <taxon>Agaricomycetidae</taxon>
        <taxon>Agaricales</taxon>
        <taxon>Marasmiineae</taxon>
        <taxon>Mycenaceae</taxon>
        <taxon>Mycena</taxon>
    </lineage>
</organism>
<dbReference type="GO" id="GO:0006099">
    <property type="term" value="P:tricarboxylic acid cycle"/>
    <property type="evidence" value="ECO:0007669"/>
    <property type="project" value="InterPro"/>
</dbReference>
<dbReference type="SUPFAM" id="SSF81343">
    <property type="entry name" value="Fumarate reductase respiratory complex transmembrane subunits"/>
    <property type="match status" value="1"/>
</dbReference>
<gene>
    <name evidence="8" type="ORF">MSAN_00734700</name>
</gene>
<keyword evidence="6" id="KW-0408">Iron</keyword>
<dbReference type="InterPro" id="IPR018495">
    <property type="entry name" value="Succ_DH_cyt_bsu_CS"/>
</dbReference>
<protein>
    <submittedName>
        <fullName evidence="8">Cytochrome b subunit of succinate dehydrogenase SDH3</fullName>
    </submittedName>
</protein>
<evidence type="ECO:0000313" key="8">
    <source>
        <dbReference type="EMBL" id="KAF7371005.1"/>
    </source>
</evidence>
<dbReference type="InterPro" id="IPR000701">
    <property type="entry name" value="SuccDH_FuR_B_TM-su"/>
</dbReference>
<evidence type="ECO:0000256" key="2">
    <source>
        <dbReference type="ARBA" id="ARBA00022617"/>
    </source>
</evidence>
<keyword evidence="3" id="KW-0812">Transmembrane</keyword>
<dbReference type="GO" id="GO:0046872">
    <property type="term" value="F:metal ion binding"/>
    <property type="evidence" value="ECO:0007669"/>
    <property type="project" value="UniProtKB-KW"/>
</dbReference>
<evidence type="ECO:0000256" key="3">
    <source>
        <dbReference type="ARBA" id="ARBA00022692"/>
    </source>
</evidence>
<dbReference type="GO" id="GO:0009055">
    <property type="term" value="F:electron transfer activity"/>
    <property type="evidence" value="ECO:0007669"/>
    <property type="project" value="InterPro"/>
</dbReference>
<evidence type="ECO:0000313" key="9">
    <source>
        <dbReference type="Proteomes" id="UP000623467"/>
    </source>
</evidence>
<dbReference type="OrthoDB" id="588261at2759"/>
<keyword evidence="7" id="KW-0472">Membrane</keyword>
<evidence type="ECO:0000256" key="7">
    <source>
        <dbReference type="ARBA" id="ARBA00023136"/>
    </source>
</evidence>
<dbReference type="PROSITE" id="PS01001">
    <property type="entry name" value="SDH_CYT_2"/>
    <property type="match status" value="1"/>
</dbReference>
<dbReference type="InterPro" id="IPR014314">
    <property type="entry name" value="Succ_DH_cytb556"/>
</dbReference>
<dbReference type="AlphaFoldDB" id="A0A8H7DE37"/>
<evidence type="ECO:0000256" key="4">
    <source>
        <dbReference type="ARBA" id="ARBA00022723"/>
    </source>
</evidence>
<dbReference type="Pfam" id="PF01127">
    <property type="entry name" value="Sdh_cyt"/>
    <property type="match status" value="1"/>
</dbReference>
<comment type="caution">
    <text evidence="8">The sequence shown here is derived from an EMBL/GenBank/DDBJ whole genome shotgun (WGS) entry which is preliminary data.</text>
</comment>
<dbReference type="GO" id="GO:0005739">
    <property type="term" value="C:mitochondrion"/>
    <property type="evidence" value="ECO:0007669"/>
    <property type="project" value="GOC"/>
</dbReference>
<name>A0A8H7DE37_9AGAR</name>